<evidence type="ECO:0000313" key="2">
    <source>
        <dbReference type="EMBL" id="AEI08280.1"/>
    </source>
</evidence>
<dbReference type="eggNOG" id="ENOG50311AB">
    <property type="taxonomic scope" value="Bacteria"/>
</dbReference>
<feature type="chain" id="PRO_5002847068" description="Lipoprotein" evidence="1">
    <location>
        <begin position="26"/>
        <end position="160"/>
    </location>
</feature>
<keyword evidence="2" id="KW-0614">Plasmid</keyword>
<protein>
    <recommendedName>
        <fullName evidence="4">Lipoprotein</fullName>
    </recommendedName>
</protein>
<evidence type="ECO:0000313" key="3">
    <source>
        <dbReference type="Proteomes" id="UP000007730"/>
    </source>
</evidence>
<sequence length="160" mass="17350">MPGLMPTMSALLLAGSLSATSAAYARGGFASENPLAAEHIEALPPEIRRKLSVRARACGNKAAAAHYFSVTIGTKGQHFISLHFEDFACQNRTTICQGDLCLHEVYLQSRAGHRLVFSTHARDLKMVDDDDTIGLEVTGGTLRGRYRWSGGRFALITGKE</sequence>
<accession>B6JK85</accession>
<keyword evidence="3" id="KW-1185">Reference proteome</keyword>
<evidence type="ECO:0000256" key="1">
    <source>
        <dbReference type="SAM" id="SignalP"/>
    </source>
</evidence>
<keyword evidence="1" id="KW-0732">Signal</keyword>
<dbReference type="HOGENOM" id="CLU_119507_0_0_5"/>
<dbReference type="OrthoDB" id="8128381at2"/>
<dbReference type="RefSeq" id="WP_012564853.1">
    <property type="nucleotide sequence ID" value="NC_011386.1"/>
</dbReference>
<reference evidence="2 3" key="1">
    <citation type="journal article" date="2011" name="J. Bacteriol.">
        <title>Complete genome sequences of the chemolithoautotrophic Oligotropha carboxidovorans strains OM4 and OM5.</title>
        <authorList>
            <person name="Volland S."/>
            <person name="Rachinger M."/>
            <person name="Strittmatter A."/>
            <person name="Daniel R."/>
            <person name="Gottschalk G."/>
            <person name="Meyer O."/>
        </authorList>
    </citation>
    <scope>NUCLEOTIDE SEQUENCE [LARGE SCALE GENOMIC DNA]</scope>
    <source>
        <strain evidence="3">ATCC 49405 / DSM 1227 / KCTC 32145 / OM5</strain>
        <plasmid evidence="2">pOC167</plasmid>
    </source>
</reference>
<dbReference type="EMBL" id="CP002828">
    <property type="protein sequence ID" value="AEI08280.1"/>
    <property type="molecule type" value="Genomic_DNA"/>
</dbReference>
<dbReference type="KEGG" id="oca:OCAR_7732"/>
<name>B6JK85_AFIC5</name>
<proteinExistence type="predicted"/>
<organism evidence="2 3">
    <name type="scientific">Afipia carboxidovorans (strain ATCC 49405 / DSM 1227 / KCTC 32145 / OM5)</name>
    <name type="common">Oligotropha carboxidovorans</name>
    <dbReference type="NCBI Taxonomy" id="504832"/>
    <lineage>
        <taxon>Bacteria</taxon>
        <taxon>Pseudomonadati</taxon>
        <taxon>Pseudomonadota</taxon>
        <taxon>Alphaproteobacteria</taxon>
        <taxon>Hyphomicrobiales</taxon>
        <taxon>Nitrobacteraceae</taxon>
        <taxon>Afipia</taxon>
    </lineage>
</organism>
<evidence type="ECO:0008006" key="4">
    <source>
        <dbReference type="Google" id="ProtNLM"/>
    </source>
</evidence>
<feature type="signal peptide" evidence="1">
    <location>
        <begin position="1"/>
        <end position="25"/>
    </location>
</feature>
<geneLocation type="plasmid" evidence="2 3">
    <name>pOC167</name>
</geneLocation>
<dbReference type="AlphaFoldDB" id="B6JK85"/>
<gene>
    <name evidence="2" type="ordered locus">OCA5_pOC16700820</name>
</gene>
<dbReference type="Proteomes" id="UP000007730">
    <property type="component" value="Plasmid pOC167"/>
</dbReference>
<dbReference type="KEGG" id="ocg:OCA5_pOC16700820"/>